<feature type="domain" description="ABC transmembrane type-2" evidence="6">
    <location>
        <begin position="139"/>
        <end position="369"/>
    </location>
</feature>
<dbReference type="InterPro" id="IPR047817">
    <property type="entry name" value="ABC2_TM_bact-type"/>
</dbReference>
<evidence type="ECO:0000256" key="5">
    <source>
        <dbReference type="SAM" id="Phobius"/>
    </source>
</evidence>
<comment type="caution">
    <text evidence="7">The sequence shown here is derived from an EMBL/GenBank/DDBJ whole genome shotgun (WGS) entry which is preliminary data.</text>
</comment>
<dbReference type="PROSITE" id="PS51012">
    <property type="entry name" value="ABC_TM2"/>
    <property type="match status" value="1"/>
</dbReference>
<feature type="transmembrane region" description="Helical" evidence="5">
    <location>
        <begin position="20"/>
        <end position="42"/>
    </location>
</feature>
<gene>
    <name evidence="7" type="ORF">E5161_18795</name>
</gene>
<evidence type="ECO:0000313" key="7">
    <source>
        <dbReference type="EMBL" id="TJY39623.1"/>
    </source>
</evidence>
<evidence type="ECO:0000256" key="3">
    <source>
        <dbReference type="ARBA" id="ARBA00022989"/>
    </source>
</evidence>
<keyword evidence="3 5" id="KW-1133">Transmembrane helix</keyword>
<dbReference type="RefSeq" id="WP_136779426.1">
    <property type="nucleotide sequence ID" value="NZ_SUPK01000010.1"/>
</dbReference>
<dbReference type="Proteomes" id="UP000309673">
    <property type="component" value="Unassembled WGS sequence"/>
</dbReference>
<dbReference type="GO" id="GO:0016020">
    <property type="term" value="C:membrane"/>
    <property type="evidence" value="ECO:0007669"/>
    <property type="project" value="UniProtKB-SubCell"/>
</dbReference>
<evidence type="ECO:0000256" key="1">
    <source>
        <dbReference type="ARBA" id="ARBA00004141"/>
    </source>
</evidence>
<feature type="transmembrane region" description="Helical" evidence="5">
    <location>
        <begin position="180"/>
        <end position="201"/>
    </location>
</feature>
<evidence type="ECO:0000313" key="8">
    <source>
        <dbReference type="Proteomes" id="UP000309673"/>
    </source>
</evidence>
<keyword evidence="8" id="KW-1185">Reference proteome</keyword>
<evidence type="ECO:0000256" key="2">
    <source>
        <dbReference type="ARBA" id="ARBA00022692"/>
    </source>
</evidence>
<dbReference type="PANTHER" id="PTHR43027">
    <property type="entry name" value="DOXORUBICIN RESISTANCE ABC TRANSPORTER PERMEASE PROTEIN DRRC-RELATED"/>
    <property type="match status" value="1"/>
</dbReference>
<dbReference type="Pfam" id="PF12698">
    <property type="entry name" value="ABC2_membrane_3"/>
    <property type="match status" value="1"/>
</dbReference>
<evidence type="ECO:0000256" key="4">
    <source>
        <dbReference type="ARBA" id="ARBA00023136"/>
    </source>
</evidence>
<reference evidence="7 8" key="1">
    <citation type="submission" date="2019-04" db="EMBL/GenBank/DDBJ databases">
        <title>Cohnella sp. nov., isolated from soil.</title>
        <authorList>
            <person name="Kim W."/>
        </authorList>
    </citation>
    <scope>NUCLEOTIDE SEQUENCE [LARGE SCALE GENOMIC DNA]</scope>
    <source>
        <strain evidence="7 8">CAU 1483</strain>
    </source>
</reference>
<dbReference type="PANTHER" id="PTHR43027:SF1">
    <property type="entry name" value="DOXORUBICIN RESISTANCE ABC TRANSPORTER PERMEASE PROTEIN DRRC-RELATED"/>
    <property type="match status" value="1"/>
</dbReference>
<proteinExistence type="predicted"/>
<sequence length="372" mass="40732">MNIWRIALKELLTLRDVKMLVFMIATPVLLVLILGTIVANGFHGSVAVGEIRVLYTNHSQEPILADSWNRFVEQSGRSGIAFERVRASADGKLEVENNRYVGYVEISDTGIKYYGNSRSRVESDIAQSMITAFEDRYRLASAVAKEDPEQAGVLLSGGESTDHVSETSVNGARQPGATDYYAIAMITLIVLYGAMTAAQLIETERKRRTAVRLLASPVTKAEIFAGKVAGNLLQNAIYILVVVLICKYMFNVYWGEHLGLVFLVLLSEIVFALSLGLGFSYIFREKAAGSILMMIIQVGAFVGGSYFPVDALSGFMRTVADFSPLEWTNDALLQIIYADHAAAAVQAISLNIGFSVLLLVAALLIMKRREGL</sequence>
<organism evidence="7 8">
    <name type="scientific">Cohnella pontilimi</name>
    <dbReference type="NCBI Taxonomy" id="2564100"/>
    <lineage>
        <taxon>Bacteria</taxon>
        <taxon>Bacillati</taxon>
        <taxon>Bacillota</taxon>
        <taxon>Bacilli</taxon>
        <taxon>Bacillales</taxon>
        <taxon>Paenibacillaceae</taxon>
        <taxon>Cohnella</taxon>
    </lineage>
</organism>
<dbReference type="EMBL" id="SUPK01000010">
    <property type="protein sequence ID" value="TJY39623.1"/>
    <property type="molecule type" value="Genomic_DNA"/>
</dbReference>
<dbReference type="InterPro" id="IPR052902">
    <property type="entry name" value="ABC-2_transporter"/>
</dbReference>
<dbReference type="InterPro" id="IPR013525">
    <property type="entry name" value="ABC2_TM"/>
</dbReference>
<feature type="transmembrane region" description="Helical" evidence="5">
    <location>
        <begin position="260"/>
        <end position="283"/>
    </location>
</feature>
<comment type="subcellular location">
    <subcellularLocation>
        <location evidence="1">Membrane</location>
        <topology evidence="1">Multi-pass membrane protein</topology>
    </subcellularLocation>
</comment>
<feature type="transmembrane region" description="Helical" evidence="5">
    <location>
        <begin position="290"/>
        <end position="309"/>
    </location>
</feature>
<protein>
    <submittedName>
        <fullName evidence="7">ABC transporter permease</fullName>
    </submittedName>
</protein>
<accession>A0A4U0F4X5</accession>
<keyword evidence="2 5" id="KW-0812">Transmembrane</keyword>
<dbReference type="OrthoDB" id="1864035at2"/>
<name>A0A4U0F4X5_9BACL</name>
<keyword evidence="4 5" id="KW-0472">Membrane</keyword>
<dbReference type="AlphaFoldDB" id="A0A4U0F4X5"/>
<feature type="transmembrane region" description="Helical" evidence="5">
    <location>
        <begin position="343"/>
        <end position="366"/>
    </location>
</feature>
<evidence type="ECO:0000259" key="6">
    <source>
        <dbReference type="PROSITE" id="PS51012"/>
    </source>
</evidence>
<dbReference type="GO" id="GO:0140359">
    <property type="term" value="F:ABC-type transporter activity"/>
    <property type="evidence" value="ECO:0007669"/>
    <property type="project" value="InterPro"/>
</dbReference>